<dbReference type="GO" id="GO:0016251">
    <property type="term" value="F:RNA polymerase II general transcription initiation factor activity"/>
    <property type="evidence" value="ECO:0007669"/>
    <property type="project" value="TreeGrafter"/>
</dbReference>
<dbReference type="Proteomes" id="UP000013827">
    <property type="component" value="Unassembled WGS sequence"/>
</dbReference>
<dbReference type="HOGENOM" id="CLU_321458_0_0_1"/>
<dbReference type="GO" id="GO:0006367">
    <property type="term" value="P:transcription initiation at RNA polymerase II promoter"/>
    <property type="evidence" value="ECO:0007669"/>
    <property type="project" value="TreeGrafter"/>
</dbReference>
<dbReference type="PANTHER" id="PTHR15137">
    <property type="entry name" value="TRANSCRIPTION INITIATION FACTOR TFIID"/>
    <property type="match status" value="1"/>
</dbReference>
<evidence type="ECO:0000313" key="3">
    <source>
        <dbReference type="Proteomes" id="UP000013827"/>
    </source>
</evidence>
<evidence type="ECO:0000313" key="2">
    <source>
        <dbReference type="EnsemblProtists" id="EOD05562"/>
    </source>
</evidence>
<name>A0A0D3I2S7_EMIH1</name>
<accession>A0A0D3I2S7</accession>
<dbReference type="KEGG" id="ehx:EMIHUDRAFT_453640"/>
<dbReference type="GO" id="GO:0003682">
    <property type="term" value="F:chromatin binding"/>
    <property type="evidence" value="ECO:0007669"/>
    <property type="project" value="TreeGrafter"/>
</dbReference>
<reference evidence="2" key="2">
    <citation type="submission" date="2024-10" db="UniProtKB">
        <authorList>
            <consortium name="EnsemblProtists"/>
        </authorList>
    </citation>
    <scope>IDENTIFICATION</scope>
</reference>
<sequence length="902" mass="97512">MPAQLLQLHCKAFLELDLWRERLRGRVLITLRAPLPPELCLNLGSSASIEAARLTPHGGRTVTLSPESLPVRALVDEVVPQRWSATRDAGSFERCHGAALHASGDGDVRLRLPAELAEAAGGEEAAEGGAVLDIEYTVDELSGAIHFARRVRGGAAAYAHTVPQAGAVRRWLPCADVATARCSYELHLALAEPPEGACPSPDARPRVVAFGSGTRVGPPPSWPPEWFGGGSSSSSSSAAAAVAPWAHWSWSLERQALASEVGFLVGHEAALQSCSHPTEAGEPHGHLVVAALEGAYCECAAVGGLVLLDASLLHLPAAIEPAISLRVGLARTLCRSWVRAGARLDSEEDAWLAMGLEGRFAEKYTAAAFGSSEAELERWGGGLHEEQRWSWLRLLKAPMEERRPTDGVAAMAQLYGRLVPLRPWHAERPLRSTRAFFEARRYGLDLDAFETQWVSEARPPITLRAGFSYSRKRFVAEVAVVDAADGAVCRKRKFALREPARLLERARVVWPAREDRRWVGTPEFMAREQLEHSRHVGAQIEATHSLASFGTGTAIAALAERLSDARTFHRVRAAAASALGELISPADDFAALHALARYVRRQHCDGTGLLLPLQFVPLDAADEDEIAGRLGHYLTLRAVVEAIGRARDGQGHTPAAALSLLHELLDDSSNAANPCDEGFLLGSLVEAPAARPEWGRTPPALLSRVSPRIYAGHADPSEPGRRAAPDVRLRLVLCRVWRLLFGADAPACLGAPTVAIGPREVLPGYVPPYLERKKAERKRAAHIAAEQERTRKAKNVLKLATTATGHIVHDRHNMGQHIEAILYEEGLEWNVEGALPPFVKAIRKKVDDYERRAEGKITFDNDLVEAALPAVLALPAGAPLGEGPPRAASPPPQQGLVIKLKI</sequence>
<proteinExistence type="predicted"/>
<keyword evidence="3" id="KW-1185">Reference proteome</keyword>
<dbReference type="AlphaFoldDB" id="A0A0D3I2S7"/>
<dbReference type="InterPro" id="IPR057991">
    <property type="entry name" value="TPR_TAF2_C"/>
</dbReference>
<feature type="domain" description="Transcription initiation factor TFIID subunit 2 TPR repeats" evidence="1">
    <location>
        <begin position="524"/>
        <end position="687"/>
    </location>
</feature>
<dbReference type="PANTHER" id="PTHR15137:SF9">
    <property type="entry name" value="TRANSCRIPTION INITIATION FACTOR TFIID SUBUNIT 2"/>
    <property type="match status" value="1"/>
</dbReference>
<dbReference type="RefSeq" id="XP_005757991.1">
    <property type="nucleotide sequence ID" value="XM_005757934.1"/>
</dbReference>
<evidence type="ECO:0000259" key="1">
    <source>
        <dbReference type="Pfam" id="PF25577"/>
    </source>
</evidence>
<dbReference type="GO" id="GO:0005669">
    <property type="term" value="C:transcription factor TFIID complex"/>
    <property type="evidence" value="ECO:0007669"/>
    <property type="project" value="InterPro"/>
</dbReference>
<dbReference type="STRING" id="2903.R1B8M2"/>
<dbReference type="GeneID" id="17251710"/>
<protein>
    <recommendedName>
        <fullName evidence="1">Transcription initiation factor TFIID subunit 2 TPR repeats domain-containing protein</fullName>
    </recommendedName>
</protein>
<dbReference type="InterPro" id="IPR037813">
    <property type="entry name" value="TAF2"/>
</dbReference>
<dbReference type="PaxDb" id="2903-EOD05562"/>
<dbReference type="EnsemblProtists" id="EOD05562">
    <property type="protein sequence ID" value="EOD05562"/>
    <property type="gene ID" value="EMIHUDRAFT_453640"/>
</dbReference>
<dbReference type="Pfam" id="PF25577">
    <property type="entry name" value="TPR_TAF2_C"/>
    <property type="match status" value="1"/>
</dbReference>
<reference evidence="3" key="1">
    <citation type="journal article" date="2013" name="Nature">
        <title>Pan genome of the phytoplankton Emiliania underpins its global distribution.</title>
        <authorList>
            <person name="Read B.A."/>
            <person name="Kegel J."/>
            <person name="Klute M.J."/>
            <person name="Kuo A."/>
            <person name="Lefebvre S.C."/>
            <person name="Maumus F."/>
            <person name="Mayer C."/>
            <person name="Miller J."/>
            <person name="Monier A."/>
            <person name="Salamov A."/>
            <person name="Young J."/>
            <person name="Aguilar M."/>
            <person name="Claverie J.M."/>
            <person name="Frickenhaus S."/>
            <person name="Gonzalez K."/>
            <person name="Herman E.K."/>
            <person name="Lin Y.C."/>
            <person name="Napier J."/>
            <person name="Ogata H."/>
            <person name="Sarno A.F."/>
            <person name="Shmutz J."/>
            <person name="Schroeder D."/>
            <person name="de Vargas C."/>
            <person name="Verret F."/>
            <person name="von Dassow P."/>
            <person name="Valentin K."/>
            <person name="Van de Peer Y."/>
            <person name="Wheeler G."/>
            <person name="Dacks J.B."/>
            <person name="Delwiche C.F."/>
            <person name="Dyhrman S.T."/>
            <person name="Glockner G."/>
            <person name="John U."/>
            <person name="Richards T."/>
            <person name="Worden A.Z."/>
            <person name="Zhang X."/>
            <person name="Grigoriev I.V."/>
            <person name="Allen A.E."/>
            <person name="Bidle K."/>
            <person name="Borodovsky M."/>
            <person name="Bowler C."/>
            <person name="Brownlee C."/>
            <person name="Cock J.M."/>
            <person name="Elias M."/>
            <person name="Gladyshev V.N."/>
            <person name="Groth M."/>
            <person name="Guda C."/>
            <person name="Hadaegh A."/>
            <person name="Iglesias-Rodriguez M.D."/>
            <person name="Jenkins J."/>
            <person name="Jones B.M."/>
            <person name="Lawson T."/>
            <person name="Leese F."/>
            <person name="Lindquist E."/>
            <person name="Lobanov A."/>
            <person name="Lomsadze A."/>
            <person name="Malik S.B."/>
            <person name="Marsh M.E."/>
            <person name="Mackinder L."/>
            <person name="Mock T."/>
            <person name="Mueller-Roeber B."/>
            <person name="Pagarete A."/>
            <person name="Parker M."/>
            <person name="Probert I."/>
            <person name="Quesneville H."/>
            <person name="Raines C."/>
            <person name="Rensing S.A."/>
            <person name="Riano-Pachon D.M."/>
            <person name="Richier S."/>
            <person name="Rokitta S."/>
            <person name="Shiraiwa Y."/>
            <person name="Soanes D.M."/>
            <person name="van der Giezen M."/>
            <person name="Wahlund T.M."/>
            <person name="Williams B."/>
            <person name="Wilson W."/>
            <person name="Wolfe G."/>
            <person name="Wurch L.L."/>
        </authorList>
    </citation>
    <scope>NUCLEOTIDE SEQUENCE</scope>
</reference>
<organism evidence="2 3">
    <name type="scientific">Emiliania huxleyi (strain CCMP1516)</name>
    <dbReference type="NCBI Taxonomy" id="280463"/>
    <lineage>
        <taxon>Eukaryota</taxon>
        <taxon>Haptista</taxon>
        <taxon>Haptophyta</taxon>
        <taxon>Prymnesiophyceae</taxon>
        <taxon>Isochrysidales</taxon>
        <taxon>Noelaerhabdaceae</taxon>
        <taxon>Emiliania</taxon>
    </lineage>
</organism>
<dbReference type="GO" id="GO:0000976">
    <property type="term" value="F:transcription cis-regulatory region binding"/>
    <property type="evidence" value="ECO:0007669"/>
    <property type="project" value="TreeGrafter"/>
</dbReference>
<dbReference type="eggNOG" id="KOG1932">
    <property type="taxonomic scope" value="Eukaryota"/>
</dbReference>